<sequence>MTGYFFIQLWRTHIEILSQKYPNFISLKQNFLANQTFAIFTSLCESLVLLVKAHREYYPQIPLLPWFHESEPVEHFFGIAHQLNSDFDFLDLIQMIPKISQYGKALRSEKLSFTKDKTIHQGYHFDYNYGNLNESTLELLRLWPTDKQISQTIKHSYQLACELAEFLNIMPIDDFFKSNFPQVFVVIHEEEVSTNMDNEIINFTNNKQDENNEISISTAITEASCKMKHITIQNYNEEILSSNLFQDGSLQVNSSIEDSSTLYNSDSGKLILIIL</sequence>
<evidence type="ECO:0000313" key="2">
    <source>
        <dbReference type="Proteomes" id="UP000266673"/>
    </source>
</evidence>
<dbReference type="OrthoDB" id="2431456at2759"/>
<dbReference type="AlphaFoldDB" id="A0A397UYP8"/>
<protein>
    <submittedName>
        <fullName evidence="1">Uncharacterized protein</fullName>
    </submittedName>
</protein>
<gene>
    <name evidence="1" type="ORF">C2G38_1972771</name>
</gene>
<comment type="caution">
    <text evidence="1">The sequence shown here is derived from an EMBL/GenBank/DDBJ whole genome shotgun (WGS) entry which is preliminary data.</text>
</comment>
<accession>A0A397UYP8</accession>
<dbReference type="STRING" id="44941.A0A397UYP8"/>
<organism evidence="1 2">
    <name type="scientific">Gigaspora rosea</name>
    <dbReference type="NCBI Taxonomy" id="44941"/>
    <lineage>
        <taxon>Eukaryota</taxon>
        <taxon>Fungi</taxon>
        <taxon>Fungi incertae sedis</taxon>
        <taxon>Mucoromycota</taxon>
        <taxon>Glomeromycotina</taxon>
        <taxon>Glomeromycetes</taxon>
        <taxon>Diversisporales</taxon>
        <taxon>Gigasporaceae</taxon>
        <taxon>Gigaspora</taxon>
    </lineage>
</organism>
<evidence type="ECO:0000313" key="1">
    <source>
        <dbReference type="EMBL" id="RIB14711.1"/>
    </source>
</evidence>
<keyword evidence="2" id="KW-1185">Reference proteome</keyword>
<name>A0A397UYP8_9GLOM</name>
<proteinExistence type="predicted"/>
<reference evidence="1 2" key="1">
    <citation type="submission" date="2018-06" db="EMBL/GenBank/DDBJ databases">
        <title>Comparative genomics reveals the genomic features of Rhizophagus irregularis, R. cerebriforme, R. diaphanum and Gigaspora rosea, and their symbiotic lifestyle signature.</title>
        <authorList>
            <person name="Morin E."/>
            <person name="San Clemente H."/>
            <person name="Chen E.C.H."/>
            <person name="De La Providencia I."/>
            <person name="Hainaut M."/>
            <person name="Kuo A."/>
            <person name="Kohler A."/>
            <person name="Murat C."/>
            <person name="Tang N."/>
            <person name="Roy S."/>
            <person name="Loubradou J."/>
            <person name="Henrissat B."/>
            <person name="Grigoriev I.V."/>
            <person name="Corradi N."/>
            <person name="Roux C."/>
            <person name="Martin F.M."/>
        </authorList>
    </citation>
    <scope>NUCLEOTIDE SEQUENCE [LARGE SCALE GENOMIC DNA]</scope>
    <source>
        <strain evidence="1 2">DAOM 194757</strain>
    </source>
</reference>
<dbReference type="EMBL" id="QKWP01000803">
    <property type="protein sequence ID" value="RIB14711.1"/>
    <property type="molecule type" value="Genomic_DNA"/>
</dbReference>
<dbReference type="Proteomes" id="UP000266673">
    <property type="component" value="Unassembled WGS sequence"/>
</dbReference>